<dbReference type="GO" id="GO:0005615">
    <property type="term" value="C:extracellular space"/>
    <property type="evidence" value="ECO:0007669"/>
    <property type="project" value="TreeGrafter"/>
</dbReference>
<dbReference type="InterPro" id="IPR001134">
    <property type="entry name" value="Netrin_domain"/>
</dbReference>
<evidence type="ECO:0000259" key="7">
    <source>
        <dbReference type="PROSITE" id="PS50189"/>
    </source>
</evidence>
<feature type="domain" description="NTR" evidence="7">
    <location>
        <begin position="24"/>
        <end position="159"/>
    </location>
</feature>
<dbReference type="InterPro" id="IPR008993">
    <property type="entry name" value="TIMP-like_OB-fold"/>
</dbReference>
<dbReference type="GO" id="GO:0046872">
    <property type="term" value="F:metal ion binding"/>
    <property type="evidence" value="ECO:0007669"/>
    <property type="project" value="UniProtKB-KW"/>
</dbReference>
<dbReference type="Pfam" id="PF00965">
    <property type="entry name" value="TIMP"/>
    <property type="match status" value="1"/>
</dbReference>
<dbReference type="Proteomes" id="UP000828390">
    <property type="component" value="Unassembled WGS sequence"/>
</dbReference>
<dbReference type="GO" id="GO:0031012">
    <property type="term" value="C:extracellular matrix"/>
    <property type="evidence" value="ECO:0007669"/>
    <property type="project" value="TreeGrafter"/>
</dbReference>
<evidence type="ECO:0000256" key="2">
    <source>
        <dbReference type="ARBA" id="ARBA00022525"/>
    </source>
</evidence>
<accession>A0A9D4H1A8</accession>
<reference evidence="8" key="2">
    <citation type="submission" date="2020-11" db="EMBL/GenBank/DDBJ databases">
        <authorList>
            <person name="McCartney M.A."/>
            <person name="Auch B."/>
            <person name="Kono T."/>
            <person name="Mallez S."/>
            <person name="Becker A."/>
            <person name="Gohl D.M."/>
            <person name="Silverstein K.A.T."/>
            <person name="Koren S."/>
            <person name="Bechman K.B."/>
            <person name="Herman A."/>
            <person name="Abrahante J.E."/>
            <person name="Garbe J."/>
        </authorList>
    </citation>
    <scope>NUCLEOTIDE SEQUENCE</scope>
    <source>
        <strain evidence="8">Duluth1</strain>
        <tissue evidence="8">Whole animal</tissue>
    </source>
</reference>
<dbReference type="AlphaFoldDB" id="A0A9D4H1A8"/>
<feature type="binding site" evidence="4">
    <location>
        <position position="24"/>
    </location>
    <ligand>
        <name>Zn(2+)</name>
        <dbReference type="ChEBI" id="CHEBI:29105"/>
        <note>ligand shared with metalloproteinase partner</note>
    </ligand>
</feature>
<gene>
    <name evidence="8" type="ORF">DPMN_128511</name>
</gene>
<feature type="disulfide bond" evidence="5">
    <location>
        <begin position="24"/>
        <end position="93"/>
    </location>
</feature>
<evidence type="ECO:0000256" key="5">
    <source>
        <dbReference type="PIRSR" id="PIRSR601820-3"/>
    </source>
</evidence>
<evidence type="ECO:0000256" key="6">
    <source>
        <dbReference type="SAM" id="SignalP"/>
    </source>
</evidence>
<dbReference type="PROSITE" id="PS50189">
    <property type="entry name" value="NTR"/>
    <property type="match status" value="1"/>
</dbReference>
<feature type="signal peptide" evidence="6">
    <location>
        <begin position="1"/>
        <end position="23"/>
    </location>
</feature>
<keyword evidence="3 5" id="KW-1015">Disulfide bond</keyword>
<evidence type="ECO:0000256" key="3">
    <source>
        <dbReference type="ARBA" id="ARBA00023157"/>
    </source>
</evidence>
<evidence type="ECO:0000256" key="1">
    <source>
        <dbReference type="ARBA" id="ARBA00004613"/>
    </source>
</evidence>
<dbReference type="EMBL" id="JAIWYP010000005">
    <property type="protein sequence ID" value="KAH3826602.1"/>
    <property type="molecule type" value="Genomic_DNA"/>
</dbReference>
<dbReference type="Gene3D" id="2.40.50.120">
    <property type="match status" value="1"/>
</dbReference>
<keyword evidence="2" id="KW-0964">Secreted</keyword>
<dbReference type="GO" id="GO:0002020">
    <property type="term" value="F:protease binding"/>
    <property type="evidence" value="ECO:0007669"/>
    <property type="project" value="TreeGrafter"/>
</dbReference>
<dbReference type="PANTHER" id="PTHR11844">
    <property type="entry name" value="METALLOPROTEASE INHIBITOR"/>
    <property type="match status" value="1"/>
</dbReference>
<comment type="subcellular location">
    <subcellularLocation>
        <location evidence="1">Secreted</location>
    </subcellularLocation>
</comment>
<reference evidence="8" key="1">
    <citation type="journal article" date="2019" name="bioRxiv">
        <title>The Genome of the Zebra Mussel, Dreissena polymorpha: A Resource for Invasive Species Research.</title>
        <authorList>
            <person name="McCartney M.A."/>
            <person name="Auch B."/>
            <person name="Kono T."/>
            <person name="Mallez S."/>
            <person name="Zhang Y."/>
            <person name="Obille A."/>
            <person name="Becker A."/>
            <person name="Abrahante J.E."/>
            <person name="Garbe J."/>
            <person name="Badalamenti J.P."/>
            <person name="Herman A."/>
            <person name="Mangelson H."/>
            <person name="Liachko I."/>
            <person name="Sullivan S."/>
            <person name="Sone E.D."/>
            <person name="Koren S."/>
            <person name="Silverstein K.A.T."/>
            <person name="Beckman K.B."/>
            <person name="Gohl D.M."/>
        </authorList>
    </citation>
    <scope>NUCLEOTIDE SEQUENCE</scope>
    <source>
        <strain evidence="8">Duluth1</strain>
        <tissue evidence="8">Whole animal</tissue>
    </source>
</reference>
<dbReference type="GO" id="GO:0051045">
    <property type="term" value="P:negative regulation of membrane protein ectodomain proteolysis"/>
    <property type="evidence" value="ECO:0007669"/>
    <property type="project" value="TreeGrafter"/>
</dbReference>
<keyword evidence="6" id="KW-0732">Signal</keyword>
<evidence type="ECO:0000313" key="8">
    <source>
        <dbReference type="EMBL" id="KAH3826602.1"/>
    </source>
</evidence>
<organism evidence="8 9">
    <name type="scientific">Dreissena polymorpha</name>
    <name type="common">Zebra mussel</name>
    <name type="synonym">Mytilus polymorpha</name>
    <dbReference type="NCBI Taxonomy" id="45954"/>
    <lineage>
        <taxon>Eukaryota</taxon>
        <taxon>Metazoa</taxon>
        <taxon>Spiralia</taxon>
        <taxon>Lophotrochozoa</taxon>
        <taxon>Mollusca</taxon>
        <taxon>Bivalvia</taxon>
        <taxon>Autobranchia</taxon>
        <taxon>Heteroconchia</taxon>
        <taxon>Euheterodonta</taxon>
        <taxon>Imparidentia</taxon>
        <taxon>Neoheterodontei</taxon>
        <taxon>Myida</taxon>
        <taxon>Dreissenoidea</taxon>
        <taxon>Dreissenidae</taxon>
        <taxon>Dreissena</taxon>
    </lineage>
</organism>
<keyword evidence="9" id="KW-1185">Reference proteome</keyword>
<keyword evidence="4" id="KW-0862">Zinc</keyword>
<sequence>MSRVRLLVATVTAVFTCLSSTLACSCVGGTTKDIYCRSDYAIAAKILSKTPISTNPWVHVYEYKFEVLENYKPSAELDAARQVIQATDADTLCGVLLSAGSNYLLMGYFSEDWKSDQSNQLVLATSSCNLNRELSSSAAVARTEAGHVMSFLNDGNFRCETRGSGNPSWRSIIERIVSRDLNANTEMK</sequence>
<dbReference type="GO" id="GO:0008191">
    <property type="term" value="F:metalloendopeptidase inhibitor activity"/>
    <property type="evidence" value="ECO:0007669"/>
    <property type="project" value="InterPro"/>
</dbReference>
<name>A0A9D4H1A8_DREPO</name>
<dbReference type="SUPFAM" id="SSF50242">
    <property type="entry name" value="TIMP-like"/>
    <property type="match status" value="1"/>
</dbReference>
<dbReference type="PROSITE" id="PS51257">
    <property type="entry name" value="PROKAR_LIPOPROTEIN"/>
    <property type="match status" value="1"/>
</dbReference>
<protein>
    <recommendedName>
        <fullName evidence="7">NTR domain-containing protein</fullName>
    </recommendedName>
</protein>
<feature type="chain" id="PRO_5039521894" description="NTR domain-containing protein" evidence="6">
    <location>
        <begin position="24"/>
        <end position="188"/>
    </location>
</feature>
<evidence type="ECO:0000313" key="9">
    <source>
        <dbReference type="Proteomes" id="UP000828390"/>
    </source>
</evidence>
<proteinExistence type="predicted"/>
<evidence type="ECO:0000256" key="4">
    <source>
        <dbReference type="PIRSR" id="PIRSR601820-1"/>
    </source>
</evidence>
<dbReference type="InterPro" id="IPR001820">
    <property type="entry name" value="TIMP"/>
</dbReference>
<dbReference type="PANTHER" id="PTHR11844:SF33">
    <property type="entry name" value="TISSUE INHIBITOR OF METALLOPROTEINASE"/>
    <property type="match status" value="1"/>
</dbReference>
<comment type="caution">
    <text evidence="8">The sequence shown here is derived from an EMBL/GenBank/DDBJ whole genome shotgun (WGS) entry which is preliminary data.</text>
</comment>
<keyword evidence="4" id="KW-0479">Metal-binding</keyword>